<keyword evidence="3" id="KW-1185">Reference proteome</keyword>
<evidence type="ECO:0000313" key="1">
    <source>
        <dbReference type="EMBL" id="ESO05797.1"/>
    </source>
</evidence>
<reference evidence="3" key="1">
    <citation type="submission" date="2012-12" db="EMBL/GenBank/DDBJ databases">
        <authorList>
            <person name="Hellsten U."/>
            <person name="Grimwood J."/>
            <person name="Chapman J.A."/>
            <person name="Shapiro H."/>
            <person name="Aerts A."/>
            <person name="Otillar R.P."/>
            <person name="Terry A.Y."/>
            <person name="Boore J.L."/>
            <person name="Simakov O."/>
            <person name="Marletaz F."/>
            <person name="Cho S.-J."/>
            <person name="Edsinger-Gonzales E."/>
            <person name="Havlak P."/>
            <person name="Kuo D.-H."/>
            <person name="Larsson T."/>
            <person name="Lv J."/>
            <person name="Arendt D."/>
            <person name="Savage R."/>
            <person name="Osoegawa K."/>
            <person name="de Jong P."/>
            <person name="Lindberg D.R."/>
            <person name="Seaver E.C."/>
            <person name="Weisblat D.A."/>
            <person name="Putnam N.H."/>
            <person name="Grigoriev I.V."/>
            <person name="Rokhsar D.S."/>
        </authorList>
    </citation>
    <scope>NUCLEOTIDE SEQUENCE</scope>
</reference>
<dbReference type="EMBL" id="AMQM01003880">
    <property type="status" value="NOT_ANNOTATED_CDS"/>
    <property type="molecule type" value="Genomic_DNA"/>
</dbReference>
<accession>T1F4B9</accession>
<dbReference type="Gene3D" id="3.60.10.10">
    <property type="entry name" value="Endonuclease/exonuclease/phosphatase"/>
    <property type="match status" value="1"/>
</dbReference>
<dbReference type="Proteomes" id="UP000015101">
    <property type="component" value="Unassembled WGS sequence"/>
</dbReference>
<dbReference type="CTD" id="20203668"/>
<organism evidence="2 3">
    <name type="scientific">Helobdella robusta</name>
    <name type="common">Californian leech</name>
    <dbReference type="NCBI Taxonomy" id="6412"/>
    <lineage>
        <taxon>Eukaryota</taxon>
        <taxon>Metazoa</taxon>
        <taxon>Spiralia</taxon>
        <taxon>Lophotrochozoa</taxon>
        <taxon>Annelida</taxon>
        <taxon>Clitellata</taxon>
        <taxon>Hirudinea</taxon>
        <taxon>Rhynchobdellida</taxon>
        <taxon>Glossiphoniidae</taxon>
        <taxon>Helobdella</taxon>
    </lineage>
</organism>
<dbReference type="KEGG" id="hro:HELRODRAFT_171470"/>
<sequence length="179" mass="20800">MSNAQTAGIKVSFQALLKRCSTLLLNEFYKKMSLGIRSKLCDLNGHVGEKTDDFDNVHGGFGYGERDENGNRILEFAKSHGFCLLNTYFKKKLEHLITYKSGPSATQIDFFTVKQQHRRLFKNVKVIPGESCGLITETKTWFIRIFYINCKKCGRYLRYLQNRNRSYTLKKELENCILF</sequence>
<dbReference type="PANTHER" id="PTHR23227">
    <property type="entry name" value="BUCENTAUR RELATED"/>
    <property type="match status" value="1"/>
</dbReference>
<protein>
    <submittedName>
        <fullName evidence="1 2">Uncharacterized protein</fullName>
    </submittedName>
</protein>
<dbReference type="RefSeq" id="XP_009016430.1">
    <property type="nucleotide sequence ID" value="XM_009018182.1"/>
</dbReference>
<evidence type="ECO:0000313" key="2">
    <source>
        <dbReference type="EnsemblMetazoa" id="HelroP171470"/>
    </source>
</evidence>
<dbReference type="EMBL" id="AMQM01003879">
    <property type="status" value="NOT_ANNOTATED_CDS"/>
    <property type="molecule type" value="Genomic_DNA"/>
</dbReference>
<reference evidence="1 3" key="2">
    <citation type="journal article" date="2013" name="Nature">
        <title>Insights into bilaterian evolution from three spiralian genomes.</title>
        <authorList>
            <person name="Simakov O."/>
            <person name="Marletaz F."/>
            <person name="Cho S.J."/>
            <person name="Edsinger-Gonzales E."/>
            <person name="Havlak P."/>
            <person name="Hellsten U."/>
            <person name="Kuo D.H."/>
            <person name="Larsson T."/>
            <person name="Lv J."/>
            <person name="Arendt D."/>
            <person name="Savage R."/>
            <person name="Osoegawa K."/>
            <person name="de Jong P."/>
            <person name="Grimwood J."/>
            <person name="Chapman J.A."/>
            <person name="Shapiro H."/>
            <person name="Aerts A."/>
            <person name="Otillar R.P."/>
            <person name="Terry A.Y."/>
            <person name="Boore J.L."/>
            <person name="Grigoriev I.V."/>
            <person name="Lindberg D.R."/>
            <person name="Seaver E.C."/>
            <person name="Weisblat D.A."/>
            <person name="Putnam N.H."/>
            <person name="Rokhsar D.S."/>
        </authorList>
    </citation>
    <scope>NUCLEOTIDE SEQUENCE</scope>
</reference>
<dbReference type="GeneID" id="20203668"/>
<dbReference type="EnsemblMetazoa" id="HelroT171470">
    <property type="protein sequence ID" value="HelroP171470"/>
    <property type="gene ID" value="HelroG171470"/>
</dbReference>
<reference evidence="2" key="3">
    <citation type="submission" date="2015-06" db="UniProtKB">
        <authorList>
            <consortium name="EnsemblMetazoa"/>
        </authorList>
    </citation>
    <scope>IDENTIFICATION</scope>
</reference>
<name>T1F4B9_HELRO</name>
<dbReference type="InterPro" id="IPR027124">
    <property type="entry name" value="Swc5/CFDP1/2"/>
</dbReference>
<gene>
    <name evidence="2" type="primary">20203668</name>
    <name evidence="1" type="ORF">HELRODRAFT_171470</name>
</gene>
<proteinExistence type="predicted"/>
<evidence type="ECO:0000313" key="3">
    <source>
        <dbReference type="Proteomes" id="UP000015101"/>
    </source>
</evidence>
<dbReference type="InterPro" id="IPR036691">
    <property type="entry name" value="Endo/exonu/phosph_ase_sf"/>
</dbReference>
<dbReference type="AlphaFoldDB" id="T1F4B9"/>
<dbReference type="PANTHER" id="PTHR23227:SF67">
    <property type="entry name" value="CRANIOFACIAL DEVELOPMENT PROTEIN 2-LIKE"/>
    <property type="match status" value="1"/>
</dbReference>
<dbReference type="HOGENOM" id="CLU_1505078_0_0_1"/>
<dbReference type="InParanoid" id="T1F4B9"/>
<dbReference type="OrthoDB" id="6146826at2759"/>
<dbReference type="EMBL" id="KB096325">
    <property type="protein sequence ID" value="ESO05797.1"/>
    <property type="molecule type" value="Genomic_DNA"/>
</dbReference>